<evidence type="ECO:0000313" key="2">
    <source>
        <dbReference type="EMBL" id="GAI97190.1"/>
    </source>
</evidence>
<keyword evidence="1" id="KW-1133">Transmembrane helix</keyword>
<organism evidence="2">
    <name type="scientific">marine sediment metagenome</name>
    <dbReference type="NCBI Taxonomy" id="412755"/>
    <lineage>
        <taxon>unclassified sequences</taxon>
        <taxon>metagenomes</taxon>
        <taxon>ecological metagenomes</taxon>
    </lineage>
</organism>
<dbReference type="AlphaFoldDB" id="X1UBF1"/>
<keyword evidence="1" id="KW-0812">Transmembrane</keyword>
<feature type="transmembrane region" description="Helical" evidence="1">
    <location>
        <begin position="169"/>
        <end position="194"/>
    </location>
</feature>
<accession>X1UBF1</accession>
<keyword evidence="1" id="KW-0472">Membrane</keyword>
<dbReference type="EMBL" id="BARW01016961">
    <property type="protein sequence ID" value="GAI97190.1"/>
    <property type="molecule type" value="Genomic_DNA"/>
</dbReference>
<proteinExistence type="predicted"/>
<comment type="caution">
    <text evidence="2">The sequence shown here is derived from an EMBL/GenBank/DDBJ whole genome shotgun (WGS) entry which is preliminary data.</text>
</comment>
<gene>
    <name evidence="2" type="ORF">S12H4_29408</name>
</gene>
<evidence type="ECO:0000256" key="1">
    <source>
        <dbReference type="SAM" id="Phobius"/>
    </source>
</evidence>
<reference evidence="2" key="1">
    <citation type="journal article" date="2014" name="Front. Microbiol.">
        <title>High frequency of phylogenetically diverse reductive dehalogenase-homologous genes in deep subseafloor sedimentary metagenomes.</title>
        <authorList>
            <person name="Kawai M."/>
            <person name="Futagami T."/>
            <person name="Toyoda A."/>
            <person name="Takaki Y."/>
            <person name="Nishi S."/>
            <person name="Hori S."/>
            <person name="Arai W."/>
            <person name="Tsubouchi T."/>
            <person name="Morono Y."/>
            <person name="Uchiyama I."/>
            <person name="Ito T."/>
            <person name="Fujiyama A."/>
            <person name="Inagaki F."/>
            <person name="Takami H."/>
        </authorList>
    </citation>
    <scope>NUCLEOTIDE SEQUENCE</scope>
    <source>
        <strain evidence="2">Expedition CK06-06</strain>
    </source>
</reference>
<name>X1UBF1_9ZZZZ</name>
<dbReference type="SUPFAM" id="SSF49478">
    <property type="entry name" value="Cna protein B-type domain"/>
    <property type="match status" value="1"/>
</dbReference>
<protein>
    <recommendedName>
        <fullName evidence="3">Carboxypeptidase regulatory-like domain-containing protein</fullName>
    </recommendedName>
</protein>
<sequence length="207" mass="22998">MLKLKRLKFLAISLILSITLFYLPHFMVAQANKNGSLTGYIFREDSTTPIEGAVIIIRNISNGALYESKESDKFGAFKIHHIEEGLYVLGIWTKNSGFNIKNIIGIKANESGEVTFALRSMAQKKADEKKDEKCPQGKWYYPEVMGKCDEGYRWNPKTLRCECKKGKGIGAFFASPIGIATILAATFVGAFGIITLKEGEAEVSPFK</sequence>
<evidence type="ECO:0008006" key="3">
    <source>
        <dbReference type="Google" id="ProtNLM"/>
    </source>
</evidence>